<dbReference type="GO" id="GO:0005524">
    <property type="term" value="F:ATP binding"/>
    <property type="evidence" value="ECO:0007669"/>
    <property type="project" value="UniProtKB-KW"/>
</dbReference>
<keyword evidence="4 8" id="KW-0067">ATP-binding</keyword>
<evidence type="ECO:0000256" key="1">
    <source>
        <dbReference type="ARBA" id="ARBA00008675"/>
    </source>
</evidence>
<dbReference type="Gene3D" id="3.40.50.300">
    <property type="entry name" value="P-loop containing nucleotide triphosphate hydrolases"/>
    <property type="match status" value="2"/>
</dbReference>
<dbReference type="GO" id="GO:0034605">
    <property type="term" value="P:cellular response to heat"/>
    <property type="evidence" value="ECO:0007669"/>
    <property type="project" value="TreeGrafter"/>
</dbReference>
<proteinExistence type="inferred from homology"/>
<dbReference type="GO" id="GO:0008233">
    <property type="term" value="F:peptidase activity"/>
    <property type="evidence" value="ECO:0007669"/>
    <property type="project" value="UniProtKB-KW"/>
</dbReference>
<dbReference type="CDD" id="cd00009">
    <property type="entry name" value="AAA"/>
    <property type="match status" value="1"/>
</dbReference>
<protein>
    <submittedName>
        <fullName evidence="11">ATP-dependent protease ATP-binding protein</fullName>
    </submittedName>
</protein>
<comment type="similarity">
    <text evidence="1 8">Belongs to the ClpA/ClpB family.</text>
</comment>
<keyword evidence="11" id="KW-0378">Hydrolase</keyword>
<dbReference type="InterPro" id="IPR041546">
    <property type="entry name" value="ClpA/ClpB_AAA_lid"/>
</dbReference>
<sequence>MLAPELEQILQQLYREARNAHYEFISLEHLLLVLIEEDAAVPNVLKLCGADLKILSEQLAASVVENTPKIPEHLLDTVETRPTLGFQRVMQRAMVHTQSAGKAAVEPLDVLVALMSETDSHAVYFLGLQSVTRFEVLRCIAHGSPDEDENDGNYSSDGMDDDNENRTKPGKNPLSAYTVNLNAEVKAGRIDPLIGRKHEMERLVQILCRRRKNNPLLVGEAGVGKTALAEGLAHQIVNGDIPDALKDAEVYALDMGSLLAGTKYRGDFEARIKSILKQLEKIPHAILFIDEIHTIIGAGSTGGGTMDASNLLKPALAKGSLRCIGATTYDEYRTIFDKDHALSRRFQKIDVVEPSVAETVQILRGLKPMFEGFHQVRYTQGALEAAAELSARYINERFLPDKAIDVMDEAGAAQQILPKSKQKKVIGKAQIETVIAKVARIPEKTVSHDDKQVLQFLGRDLNNMVYGQENAIDALVAAVKMSRSGLGLPDKPIGSFLFSGPTGVGKTEAAKQLAYSLGIPLQRFDMSEYMERHAVSRLIGAPPGYVGFEQGGLLTEAVNKQPHCVLLLDEIEKAHPDIFNVLLQVMDAGKLTDNNGKSADFRNVILIMTTNAGAESLSRPSLGFTAKRERGDEMQAINKLFTPEFRNRLDAIIPFAPLSEPIIVKVVDKFLLQLEHRLLDKKVEAEFTPALRKYLAEKGFDPQMGARPMHRLIQEKIRKPLADELLFGKLADGGFVRIDWDAAKEEAVLKFKKSKVKI</sequence>
<evidence type="ECO:0000256" key="2">
    <source>
        <dbReference type="ARBA" id="ARBA00022737"/>
    </source>
</evidence>
<dbReference type="Gene3D" id="1.10.8.60">
    <property type="match status" value="2"/>
</dbReference>
<keyword evidence="11" id="KW-0645">Protease</keyword>
<dbReference type="RefSeq" id="WP_115118748.1">
    <property type="nucleotide sequence ID" value="NZ_UGRO01000002.1"/>
</dbReference>
<dbReference type="EMBL" id="UGRO01000002">
    <property type="protein sequence ID" value="SUA16851.1"/>
    <property type="molecule type" value="Genomic_DNA"/>
</dbReference>
<dbReference type="InterPro" id="IPR001270">
    <property type="entry name" value="ClpA/B"/>
</dbReference>
<gene>
    <name evidence="11" type="primary">clpA</name>
    <name evidence="11" type="ORF">NCTC10616_00497</name>
</gene>
<keyword evidence="5 8" id="KW-0143">Chaperone</keyword>
<dbReference type="InterPro" id="IPR027417">
    <property type="entry name" value="P-loop_NTPase"/>
</dbReference>
<evidence type="ECO:0000256" key="4">
    <source>
        <dbReference type="ARBA" id="ARBA00022840"/>
    </source>
</evidence>
<evidence type="ECO:0000256" key="6">
    <source>
        <dbReference type="ARBA" id="ARBA00025613"/>
    </source>
</evidence>
<dbReference type="InterPro" id="IPR003593">
    <property type="entry name" value="AAA+_ATPase"/>
</dbReference>
<keyword evidence="3 8" id="KW-0547">Nucleotide-binding</keyword>
<comment type="function">
    <text evidence="6">Part of a stress-induced multi-chaperone system, it is involved in the recovery of the cell from heat-induced damage, in cooperation with DnaK, DnaJ and GrpE. Acts before DnaK, in the processing of protein aggregates. Protein binding stimulates the ATPase activity; ATP hydrolysis unfolds the denatured protein aggregates, which probably helps expose new hydrophobic binding sites on the surface of ClpB-bound aggregates, contributing to the solubilization and refolding of denatured protein aggregates by DnaK.</text>
</comment>
<organism evidence="11 12">
    <name type="scientific">Neisseria lactamica</name>
    <dbReference type="NCBI Taxonomy" id="486"/>
    <lineage>
        <taxon>Bacteria</taxon>
        <taxon>Pseudomonadati</taxon>
        <taxon>Pseudomonadota</taxon>
        <taxon>Betaproteobacteria</taxon>
        <taxon>Neisseriales</taxon>
        <taxon>Neisseriaceae</taxon>
        <taxon>Neisseria</taxon>
    </lineage>
</organism>
<dbReference type="GO" id="GO:0043335">
    <property type="term" value="P:protein unfolding"/>
    <property type="evidence" value="ECO:0007669"/>
    <property type="project" value="InterPro"/>
</dbReference>
<dbReference type="GO" id="GO:0006508">
    <property type="term" value="P:proteolysis"/>
    <property type="evidence" value="ECO:0007669"/>
    <property type="project" value="UniProtKB-KW"/>
</dbReference>
<dbReference type="InterPro" id="IPR013461">
    <property type="entry name" value="ClpA"/>
</dbReference>
<dbReference type="InterPro" id="IPR028299">
    <property type="entry name" value="ClpA/B_CS2"/>
</dbReference>
<dbReference type="CDD" id="cd19499">
    <property type="entry name" value="RecA-like_ClpB_Hsp104-like"/>
    <property type="match status" value="1"/>
</dbReference>
<evidence type="ECO:0000256" key="9">
    <source>
        <dbReference type="SAM" id="MobiDB-lite"/>
    </source>
</evidence>
<dbReference type="PROSITE" id="PS51903">
    <property type="entry name" value="CLP_R"/>
    <property type="match status" value="1"/>
</dbReference>
<keyword evidence="12" id="KW-1185">Reference proteome</keyword>
<dbReference type="InterPro" id="IPR018368">
    <property type="entry name" value="ClpA/B_CS1"/>
</dbReference>
<dbReference type="Pfam" id="PF10431">
    <property type="entry name" value="ClpB_D2-small"/>
    <property type="match status" value="1"/>
</dbReference>
<dbReference type="PANTHER" id="PTHR11638">
    <property type="entry name" value="ATP-DEPENDENT CLP PROTEASE"/>
    <property type="match status" value="1"/>
</dbReference>
<dbReference type="SUPFAM" id="SSF81923">
    <property type="entry name" value="Double Clp-N motif"/>
    <property type="match status" value="1"/>
</dbReference>
<evidence type="ECO:0000256" key="8">
    <source>
        <dbReference type="RuleBase" id="RU004432"/>
    </source>
</evidence>
<dbReference type="GO" id="GO:0016887">
    <property type="term" value="F:ATP hydrolysis activity"/>
    <property type="evidence" value="ECO:0007669"/>
    <property type="project" value="InterPro"/>
</dbReference>
<dbReference type="SMART" id="SM00382">
    <property type="entry name" value="AAA"/>
    <property type="match status" value="2"/>
</dbReference>
<dbReference type="InterPro" id="IPR050130">
    <property type="entry name" value="ClpA_ClpB"/>
</dbReference>
<name>A0A378VL15_NEILA</name>
<feature type="region of interest" description="Disordered" evidence="9">
    <location>
        <begin position="145"/>
        <end position="175"/>
    </location>
</feature>
<keyword evidence="2 7" id="KW-0677">Repeat</keyword>
<dbReference type="SMART" id="SM01086">
    <property type="entry name" value="ClpB_D2-small"/>
    <property type="match status" value="1"/>
</dbReference>
<dbReference type="Pfam" id="PF00004">
    <property type="entry name" value="AAA"/>
    <property type="match status" value="1"/>
</dbReference>
<dbReference type="Proteomes" id="UP000254193">
    <property type="component" value="Unassembled WGS sequence"/>
</dbReference>
<dbReference type="InterPro" id="IPR003959">
    <property type="entry name" value="ATPase_AAA_core"/>
</dbReference>
<dbReference type="GO" id="GO:0005737">
    <property type="term" value="C:cytoplasm"/>
    <property type="evidence" value="ECO:0007669"/>
    <property type="project" value="TreeGrafter"/>
</dbReference>
<evidence type="ECO:0000259" key="10">
    <source>
        <dbReference type="PROSITE" id="PS51903"/>
    </source>
</evidence>
<evidence type="ECO:0000256" key="5">
    <source>
        <dbReference type="ARBA" id="ARBA00023186"/>
    </source>
</evidence>
<dbReference type="Gene3D" id="1.10.1780.10">
    <property type="entry name" value="Clp, N-terminal domain"/>
    <property type="match status" value="1"/>
</dbReference>
<dbReference type="PANTHER" id="PTHR11638:SF111">
    <property type="entry name" value="ATP-DEPENDENT CLP PROTEASE ATP-BINDING SUBUNIT CLPA"/>
    <property type="match status" value="1"/>
</dbReference>
<dbReference type="Pfam" id="PF02861">
    <property type="entry name" value="Clp_N"/>
    <property type="match status" value="1"/>
</dbReference>
<dbReference type="InterPro" id="IPR019489">
    <property type="entry name" value="Clp_ATPase_C"/>
</dbReference>
<dbReference type="FunFam" id="3.40.50.300:FF:000025">
    <property type="entry name" value="ATP-dependent Clp protease subunit"/>
    <property type="match status" value="1"/>
</dbReference>
<evidence type="ECO:0000313" key="11">
    <source>
        <dbReference type="EMBL" id="SUA16851.1"/>
    </source>
</evidence>
<dbReference type="PROSITE" id="PS00871">
    <property type="entry name" value="CLPAB_2"/>
    <property type="match status" value="1"/>
</dbReference>
<dbReference type="AlphaFoldDB" id="A0A378VL15"/>
<dbReference type="Pfam" id="PF17871">
    <property type="entry name" value="AAA_lid_9"/>
    <property type="match status" value="1"/>
</dbReference>
<reference evidence="11 12" key="1">
    <citation type="submission" date="2018-06" db="EMBL/GenBank/DDBJ databases">
        <authorList>
            <consortium name="Pathogen Informatics"/>
            <person name="Doyle S."/>
        </authorList>
    </citation>
    <scope>NUCLEOTIDE SEQUENCE [LARGE SCALE GENOMIC DNA]</scope>
    <source>
        <strain evidence="11 12">NCTC10616</strain>
    </source>
</reference>
<dbReference type="PROSITE" id="PS00870">
    <property type="entry name" value="CLPAB_1"/>
    <property type="match status" value="1"/>
</dbReference>
<evidence type="ECO:0000313" key="12">
    <source>
        <dbReference type="Proteomes" id="UP000254193"/>
    </source>
</evidence>
<feature type="domain" description="Clp R" evidence="10">
    <location>
        <begin position="1"/>
        <end position="66"/>
    </location>
</feature>
<dbReference type="InterPro" id="IPR004176">
    <property type="entry name" value="Clp_R_N"/>
</dbReference>
<dbReference type="NCBIfam" id="TIGR02639">
    <property type="entry name" value="ClpA"/>
    <property type="match status" value="1"/>
</dbReference>
<dbReference type="SUPFAM" id="SSF52540">
    <property type="entry name" value="P-loop containing nucleoside triphosphate hydrolases"/>
    <property type="match status" value="2"/>
</dbReference>
<dbReference type="PRINTS" id="PR00300">
    <property type="entry name" value="CLPPROTEASEA"/>
</dbReference>
<dbReference type="InterPro" id="IPR036628">
    <property type="entry name" value="Clp_N_dom_sf"/>
</dbReference>
<evidence type="ECO:0000256" key="3">
    <source>
        <dbReference type="ARBA" id="ARBA00022741"/>
    </source>
</evidence>
<dbReference type="Pfam" id="PF07724">
    <property type="entry name" value="AAA_2"/>
    <property type="match status" value="1"/>
</dbReference>
<evidence type="ECO:0000256" key="7">
    <source>
        <dbReference type="PROSITE-ProRule" id="PRU01251"/>
    </source>
</evidence>
<accession>A0A378VL15</accession>